<evidence type="ECO:0000256" key="1">
    <source>
        <dbReference type="ARBA" id="ARBA00004651"/>
    </source>
</evidence>
<evidence type="ECO:0000256" key="5">
    <source>
        <dbReference type="ARBA" id="ARBA00023136"/>
    </source>
</evidence>
<feature type="transmembrane region" description="Helical" evidence="7">
    <location>
        <begin position="100"/>
        <end position="121"/>
    </location>
</feature>
<accession>A0A560FJX0</accession>
<dbReference type="PANTHER" id="PTHR33931">
    <property type="entry name" value="HOLIN-LIKE PROTEIN CIDA-RELATED"/>
    <property type="match status" value="1"/>
</dbReference>
<feature type="transmembrane region" description="Helical" evidence="7">
    <location>
        <begin position="40"/>
        <end position="57"/>
    </location>
</feature>
<dbReference type="PANTHER" id="PTHR33931:SF2">
    <property type="entry name" value="HOLIN-LIKE PROTEIN CIDA"/>
    <property type="match status" value="1"/>
</dbReference>
<evidence type="ECO:0000256" key="4">
    <source>
        <dbReference type="ARBA" id="ARBA00022989"/>
    </source>
</evidence>
<proteinExistence type="predicted"/>
<evidence type="ECO:0000313" key="9">
    <source>
        <dbReference type="Proteomes" id="UP000319859"/>
    </source>
</evidence>
<evidence type="ECO:0000256" key="6">
    <source>
        <dbReference type="SAM" id="MobiDB-lite"/>
    </source>
</evidence>
<sequence>MAFRRRGPPYMTEFAMVGALATLVVCQLIGEIVVHGLHLPVPGPVLGLLLLVAWFAWRGGPTQTMGTTADVILSNLSLLFVPAAVGIVQHGQRFLTQGPAIVIALFASSILTIAVTAYAFLWADRRFGGTGAAPAEPAARHDPFDTDTNSGTGGAP</sequence>
<feature type="region of interest" description="Disordered" evidence="6">
    <location>
        <begin position="132"/>
        <end position="156"/>
    </location>
</feature>
<dbReference type="InterPro" id="IPR005538">
    <property type="entry name" value="LrgA/CidA"/>
</dbReference>
<evidence type="ECO:0000256" key="2">
    <source>
        <dbReference type="ARBA" id="ARBA00022475"/>
    </source>
</evidence>
<comment type="caution">
    <text evidence="8">The sequence shown here is derived from an EMBL/GenBank/DDBJ whole genome shotgun (WGS) entry which is preliminary data.</text>
</comment>
<protein>
    <submittedName>
        <fullName evidence="8">Holin-like protein</fullName>
    </submittedName>
</protein>
<keyword evidence="2" id="KW-1003">Cell membrane</keyword>
<evidence type="ECO:0000256" key="3">
    <source>
        <dbReference type="ARBA" id="ARBA00022692"/>
    </source>
</evidence>
<reference evidence="8 9" key="1">
    <citation type="submission" date="2019-06" db="EMBL/GenBank/DDBJ databases">
        <title>Genomic Encyclopedia of Type Strains, Phase IV (KMG-V): Genome sequencing to study the core and pangenomes of soil and plant-associated prokaryotes.</title>
        <authorList>
            <person name="Whitman W."/>
        </authorList>
    </citation>
    <scope>NUCLEOTIDE SEQUENCE [LARGE SCALE GENOMIC DNA]</scope>
    <source>
        <strain evidence="8 9">BR 11880</strain>
    </source>
</reference>
<dbReference type="Pfam" id="PF03788">
    <property type="entry name" value="LrgA"/>
    <property type="match status" value="1"/>
</dbReference>
<evidence type="ECO:0000313" key="8">
    <source>
        <dbReference type="EMBL" id="TWB21889.1"/>
    </source>
</evidence>
<evidence type="ECO:0000256" key="7">
    <source>
        <dbReference type="SAM" id="Phobius"/>
    </source>
</evidence>
<dbReference type="AlphaFoldDB" id="A0A560FJX0"/>
<dbReference type="EMBL" id="VITN01000004">
    <property type="protein sequence ID" value="TWB21889.1"/>
    <property type="molecule type" value="Genomic_DNA"/>
</dbReference>
<dbReference type="GO" id="GO:0005886">
    <property type="term" value="C:plasma membrane"/>
    <property type="evidence" value="ECO:0007669"/>
    <property type="project" value="UniProtKB-SubCell"/>
</dbReference>
<keyword evidence="5 7" id="KW-0472">Membrane</keyword>
<comment type="subcellular location">
    <subcellularLocation>
        <location evidence="1">Cell membrane</location>
        <topology evidence="1">Multi-pass membrane protein</topology>
    </subcellularLocation>
</comment>
<keyword evidence="3 7" id="KW-0812">Transmembrane</keyword>
<feature type="transmembrane region" description="Helical" evidence="7">
    <location>
        <begin position="69"/>
        <end position="88"/>
    </location>
</feature>
<organism evidence="8 9">
    <name type="scientific">Nitrospirillum amazonense</name>
    <dbReference type="NCBI Taxonomy" id="28077"/>
    <lineage>
        <taxon>Bacteria</taxon>
        <taxon>Pseudomonadati</taxon>
        <taxon>Pseudomonadota</taxon>
        <taxon>Alphaproteobacteria</taxon>
        <taxon>Rhodospirillales</taxon>
        <taxon>Azospirillaceae</taxon>
        <taxon>Nitrospirillum</taxon>
    </lineage>
</organism>
<gene>
    <name evidence="8" type="ORF">FBZ89_104137</name>
</gene>
<keyword evidence="4 7" id="KW-1133">Transmembrane helix</keyword>
<name>A0A560FJX0_9PROT</name>
<dbReference type="Proteomes" id="UP000319859">
    <property type="component" value="Unassembled WGS sequence"/>
</dbReference>